<evidence type="ECO:0000259" key="2">
    <source>
        <dbReference type="Pfam" id="PF01757"/>
    </source>
</evidence>
<feature type="transmembrane region" description="Helical" evidence="1">
    <location>
        <begin position="33"/>
        <end position="52"/>
    </location>
</feature>
<accession>A0A2S4S495</accession>
<feature type="transmembrane region" description="Helical" evidence="1">
    <location>
        <begin position="220"/>
        <end position="238"/>
    </location>
</feature>
<evidence type="ECO:0000313" key="5">
    <source>
        <dbReference type="Proteomes" id="UP000237003"/>
    </source>
</evidence>
<keyword evidence="1" id="KW-1133">Transmembrane helix</keyword>
<dbReference type="InterPro" id="IPR043968">
    <property type="entry name" value="SGNH"/>
</dbReference>
<feature type="domain" description="SGNH" evidence="3">
    <location>
        <begin position="396"/>
        <end position="633"/>
    </location>
</feature>
<dbReference type="OrthoDB" id="9767863at2"/>
<evidence type="ECO:0000313" key="4">
    <source>
        <dbReference type="EMBL" id="POU68705.1"/>
    </source>
</evidence>
<feature type="transmembrane region" description="Helical" evidence="1">
    <location>
        <begin position="339"/>
        <end position="359"/>
    </location>
</feature>
<dbReference type="AlphaFoldDB" id="A0A2S4S495"/>
<gene>
    <name evidence="4" type="ORF">C3430_00875</name>
</gene>
<dbReference type="Pfam" id="PF01757">
    <property type="entry name" value="Acyl_transf_3"/>
    <property type="match status" value="1"/>
</dbReference>
<dbReference type="Proteomes" id="UP000237003">
    <property type="component" value="Unassembled WGS sequence"/>
</dbReference>
<dbReference type="InterPro" id="IPR002656">
    <property type="entry name" value="Acyl_transf_3_dom"/>
</dbReference>
<feature type="transmembrane region" description="Helical" evidence="1">
    <location>
        <begin position="99"/>
        <end position="118"/>
    </location>
</feature>
<dbReference type="InterPro" id="IPR050879">
    <property type="entry name" value="Acyltransferase_3"/>
</dbReference>
<keyword evidence="1" id="KW-0812">Transmembrane</keyword>
<reference evidence="4 5" key="1">
    <citation type="submission" date="2018-01" db="EMBL/GenBank/DDBJ databases">
        <title>Complete genome sequences of 14 Citrobacter spp. isolated from plant in Canada.</title>
        <authorList>
            <person name="Bhandare S.G."/>
            <person name="Colavecchio A."/>
            <person name="Jeukens J."/>
            <person name="Emond-Rheault J.-G."/>
            <person name="Freschi L."/>
            <person name="Hamel J."/>
            <person name="Kukavica-Ibrulj I."/>
            <person name="Levesque R."/>
            <person name="Goodridge L."/>
        </authorList>
    </citation>
    <scope>NUCLEOTIDE SEQUENCE [LARGE SCALE GENOMIC DNA]</scope>
    <source>
        <strain evidence="4 5">S1285</strain>
    </source>
</reference>
<dbReference type="PANTHER" id="PTHR23028:SF53">
    <property type="entry name" value="ACYL_TRANSF_3 DOMAIN-CONTAINING PROTEIN"/>
    <property type="match status" value="1"/>
</dbReference>
<dbReference type="GO" id="GO:0016747">
    <property type="term" value="F:acyltransferase activity, transferring groups other than amino-acyl groups"/>
    <property type="evidence" value="ECO:0007669"/>
    <property type="project" value="InterPro"/>
</dbReference>
<sequence length="641" mass="73149">MSLKYRADIDGLRAIAVLLVVLFHAKLPIPGGFVGVDVFFVISGFLITCILDKEIRESRFSYVSFYVRRIKRLIPALFFMLIIVAAYCSFYLMPEDLISFGKTSILTMLGVSNFYFYIHTNYFESSSSEPLLHTWSLAVEEQYYIFWPLILMMIYKIKRTSIKFALFSALFITSICLSWYYVHQDKNLAYMMLPFRFFELMAGALLAINYRRTELILKHSNTLSITGLLLILASAFLLDDNSSFPGLLALPVIIGSAMLIASREGIANKFLSLKPVGYIGKVSYSFYLWHWPVITLALYRSVELTVINAIALITLSFVMACISYHFVESPFRKLKSPMVVFPVFYAIPLAACYFFMSYVDATSGMKWRMQGMFDELNSDNSAHIKRSECMEKMKIGNFNECWLGVKKDKPDILMIGDSFGNAYTPFIDALAKDAGIMVHDTMRSSTPSIPGVYVNNISKPLSKYNADTIMIYNNTRTNYAYSIGAVIISDHFDIYDGNNESLRLFGDNEIDYSASVYKLRVNYIKKLIKKGVKVYIIARPFNTIGSTGISKLRSAKMKHVIDNVEMFPYGMKKETREEYRLKHDIPEITLIDPNVLLCKNENCVATIDGDIIFRVDGIHLNYTAAKKMGDAYLKKYDNPFK</sequence>
<feature type="domain" description="Acyltransferase 3" evidence="2">
    <location>
        <begin position="7"/>
        <end position="323"/>
    </location>
</feature>
<dbReference type="Pfam" id="PF19040">
    <property type="entry name" value="SGNH"/>
    <property type="match status" value="1"/>
</dbReference>
<feature type="transmembrane region" description="Helical" evidence="1">
    <location>
        <begin position="73"/>
        <end position="93"/>
    </location>
</feature>
<dbReference type="PANTHER" id="PTHR23028">
    <property type="entry name" value="ACETYLTRANSFERASE"/>
    <property type="match status" value="1"/>
</dbReference>
<dbReference type="GO" id="GO:0009103">
    <property type="term" value="P:lipopolysaccharide biosynthetic process"/>
    <property type="evidence" value="ECO:0007669"/>
    <property type="project" value="TreeGrafter"/>
</dbReference>
<keyword evidence="4" id="KW-0808">Transferase</keyword>
<comment type="caution">
    <text evidence="4">The sequence shown here is derived from an EMBL/GenBank/DDBJ whole genome shotgun (WGS) entry which is preliminary data.</text>
</comment>
<dbReference type="GO" id="GO:0016020">
    <property type="term" value="C:membrane"/>
    <property type="evidence" value="ECO:0007669"/>
    <property type="project" value="TreeGrafter"/>
</dbReference>
<proteinExistence type="predicted"/>
<evidence type="ECO:0000259" key="3">
    <source>
        <dbReference type="Pfam" id="PF19040"/>
    </source>
</evidence>
<protein>
    <submittedName>
        <fullName evidence="4">Acyltransferase</fullName>
    </submittedName>
</protein>
<evidence type="ECO:0000256" key="1">
    <source>
        <dbReference type="SAM" id="Phobius"/>
    </source>
</evidence>
<organism evidence="4 5">
    <name type="scientific">Citrobacter amalonaticus</name>
    <dbReference type="NCBI Taxonomy" id="35703"/>
    <lineage>
        <taxon>Bacteria</taxon>
        <taxon>Pseudomonadati</taxon>
        <taxon>Pseudomonadota</taxon>
        <taxon>Gammaproteobacteria</taxon>
        <taxon>Enterobacterales</taxon>
        <taxon>Enterobacteriaceae</taxon>
        <taxon>Citrobacter</taxon>
    </lineage>
</organism>
<dbReference type="RefSeq" id="WP_103779571.1">
    <property type="nucleotide sequence ID" value="NZ_PQLX01000001.1"/>
</dbReference>
<keyword evidence="4" id="KW-0012">Acyltransferase</keyword>
<feature type="transmembrane region" description="Helical" evidence="1">
    <location>
        <begin position="282"/>
        <end position="299"/>
    </location>
</feature>
<dbReference type="EMBL" id="PQLX01000001">
    <property type="protein sequence ID" value="POU68705.1"/>
    <property type="molecule type" value="Genomic_DNA"/>
</dbReference>
<keyword evidence="1" id="KW-0472">Membrane</keyword>
<name>A0A2S4S495_CITAM</name>
<feature type="transmembrane region" description="Helical" evidence="1">
    <location>
        <begin position="188"/>
        <end position="208"/>
    </location>
</feature>
<feature type="transmembrane region" description="Helical" evidence="1">
    <location>
        <begin position="305"/>
        <end position="327"/>
    </location>
</feature>
<feature type="transmembrane region" description="Helical" evidence="1">
    <location>
        <begin position="162"/>
        <end position="182"/>
    </location>
</feature>